<evidence type="ECO:0000256" key="1">
    <source>
        <dbReference type="ARBA" id="ARBA00022801"/>
    </source>
</evidence>
<dbReference type="OrthoDB" id="5242879at2"/>
<organism evidence="5 6">
    <name type="scientific">Georgenia soli</name>
    <dbReference type="NCBI Taxonomy" id="638953"/>
    <lineage>
        <taxon>Bacteria</taxon>
        <taxon>Bacillati</taxon>
        <taxon>Actinomycetota</taxon>
        <taxon>Actinomycetes</taxon>
        <taxon>Micrococcales</taxon>
        <taxon>Bogoriellaceae</taxon>
        <taxon>Georgenia</taxon>
    </lineage>
</organism>
<sequence length="266" mass="29355">MSPSDPVGTDILDATSGAPGRRAERRNADRPRRPSVGTRIAGVIGELLLTAGLLVGLFVVWQVFWTDVAVRDDQASAVSEIQERFQQPVVEQEAELRTDDPPVMEPVAEGEGFATLRVPRWGADYQVPIVHGVGMWDVLNTGAVGHYPETAMPGAVGNFATAAHRMSYGAAFRHVDKLQHGDRIVVETAEAWLVYEVFDDYIVHRTEIDVIAPVPRQPEAQPTQRLLTLTTCHPLWGIEDRWITHAELVGWVPRSEGMPAELLEVS</sequence>
<evidence type="ECO:0000256" key="4">
    <source>
        <dbReference type="SAM" id="Phobius"/>
    </source>
</evidence>
<dbReference type="SUPFAM" id="SSF63817">
    <property type="entry name" value="Sortase"/>
    <property type="match status" value="1"/>
</dbReference>
<accession>A0A2A9EL72</accession>
<dbReference type="Pfam" id="PF04203">
    <property type="entry name" value="Sortase"/>
    <property type="match status" value="1"/>
</dbReference>
<proteinExistence type="predicted"/>
<reference evidence="5 6" key="1">
    <citation type="submission" date="2017-10" db="EMBL/GenBank/DDBJ databases">
        <title>Sequencing the genomes of 1000 actinobacteria strains.</title>
        <authorList>
            <person name="Klenk H.-P."/>
        </authorList>
    </citation>
    <scope>NUCLEOTIDE SEQUENCE [LARGE SCALE GENOMIC DNA]</scope>
    <source>
        <strain evidence="5 6">DSM 21838</strain>
    </source>
</reference>
<feature type="active site" description="Acyl-thioester intermediate" evidence="2">
    <location>
        <position position="232"/>
    </location>
</feature>
<dbReference type="AlphaFoldDB" id="A0A2A9EL72"/>
<dbReference type="Proteomes" id="UP000222106">
    <property type="component" value="Unassembled WGS sequence"/>
</dbReference>
<keyword evidence="1" id="KW-0378">Hydrolase</keyword>
<dbReference type="InterPro" id="IPR042003">
    <property type="entry name" value="Sortase_E"/>
</dbReference>
<dbReference type="NCBIfam" id="TIGR01076">
    <property type="entry name" value="sortase_fam"/>
    <property type="match status" value="1"/>
</dbReference>
<dbReference type="Gene3D" id="2.40.260.10">
    <property type="entry name" value="Sortase"/>
    <property type="match status" value="1"/>
</dbReference>
<dbReference type="EMBL" id="PDJI01000004">
    <property type="protein sequence ID" value="PFG39005.1"/>
    <property type="molecule type" value="Genomic_DNA"/>
</dbReference>
<comment type="caution">
    <text evidence="5">The sequence shown here is derived from an EMBL/GenBank/DDBJ whole genome shotgun (WGS) entry which is preliminary data.</text>
</comment>
<evidence type="ECO:0000313" key="5">
    <source>
        <dbReference type="EMBL" id="PFG39005.1"/>
    </source>
</evidence>
<dbReference type="NCBIfam" id="NF033747">
    <property type="entry name" value="class_E_sortase"/>
    <property type="match status" value="1"/>
</dbReference>
<evidence type="ECO:0000313" key="6">
    <source>
        <dbReference type="Proteomes" id="UP000222106"/>
    </source>
</evidence>
<dbReference type="InterPro" id="IPR023365">
    <property type="entry name" value="Sortase_dom-sf"/>
</dbReference>
<keyword evidence="4" id="KW-0472">Membrane</keyword>
<keyword evidence="4" id="KW-0812">Transmembrane</keyword>
<evidence type="ECO:0000256" key="3">
    <source>
        <dbReference type="SAM" id="MobiDB-lite"/>
    </source>
</evidence>
<dbReference type="GO" id="GO:0016787">
    <property type="term" value="F:hydrolase activity"/>
    <property type="evidence" value="ECO:0007669"/>
    <property type="project" value="UniProtKB-KW"/>
</dbReference>
<evidence type="ECO:0000256" key="2">
    <source>
        <dbReference type="PIRSR" id="PIRSR605754-1"/>
    </source>
</evidence>
<keyword evidence="6" id="KW-1185">Reference proteome</keyword>
<feature type="active site" description="Proton donor/acceptor" evidence="2">
    <location>
        <position position="164"/>
    </location>
</feature>
<dbReference type="InterPro" id="IPR053465">
    <property type="entry name" value="Sortase_Class_E"/>
</dbReference>
<name>A0A2A9EL72_9MICO</name>
<dbReference type="InterPro" id="IPR005754">
    <property type="entry name" value="Sortase"/>
</dbReference>
<keyword evidence="4" id="KW-1133">Transmembrane helix</keyword>
<feature type="compositionally biased region" description="Basic and acidic residues" evidence="3">
    <location>
        <begin position="21"/>
        <end position="32"/>
    </location>
</feature>
<protein>
    <submittedName>
        <fullName evidence="5">Sortase A</fullName>
    </submittedName>
</protein>
<dbReference type="CDD" id="cd05830">
    <property type="entry name" value="Sortase_E"/>
    <property type="match status" value="1"/>
</dbReference>
<gene>
    <name evidence="5" type="ORF">ATJ97_1499</name>
</gene>
<feature type="region of interest" description="Disordered" evidence="3">
    <location>
        <begin position="1"/>
        <end position="34"/>
    </location>
</feature>
<feature type="transmembrane region" description="Helical" evidence="4">
    <location>
        <begin position="40"/>
        <end position="64"/>
    </location>
</feature>